<proteinExistence type="predicted"/>
<dbReference type="EMBL" id="JBHTIS010001247">
    <property type="protein sequence ID" value="MFD1047781.1"/>
    <property type="molecule type" value="Genomic_DNA"/>
</dbReference>
<evidence type="ECO:0000313" key="2">
    <source>
        <dbReference type="Proteomes" id="UP001597045"/>
    </source>
</evidence>
<dbReference type="Proteomes" id="UP001597045">
    <property type="component" value="Unassembled WGS sequence"/>
</dbReference>
<keyword evidence="2" id="KW-1185">Reference proteome</keyword>
<comment type="caution">
    <text evidence="1">The sequence shown here is derived from an EMBL/GenBank/DDBJ whole genome shotgun (WGS) entry which is preliminary data.</text>
</comment>
<name>A0ABW3MAZ0_9PSEU</name>
<evidence type="ECO:0000313" key="1">
    <source>
        <dbReference type="EMBL" id="MFD1047781.1"/>
    </source>
</evidence>
<sequence length="135" mass="14072">MVAYSKCMRTEGVRDFPDPNAQGKIDLGSGKKFDPNSDVFKAADTKCKKLLPDGGNAAPPPAAVGPAQINYAKCMRENGVPKFPDPNAEGGIDLNGETLGVDPTGPVFKAADDKCKHFLEEAAGGAPRVEKTGGP</sequence>
<protein>
    <submittedName>
        <fullName evidence="1">Uncharacterized protein</fullName>
    </submittedName>
</protein>
<organism evidence="1 2">
    <name type="scientific">Kibdelosporangium lantanae</name>
    <dbReference type="NCBI Taxonomy" id="1497396"/>
    <lineage>
        <taxon>Bacteria</taxon>
        <taxon>Bacillati</taxon>
        <taxon>Actinomycetota</taxon>
        <taxon>Actinomycetes</taxon>
        <taxon>Pseudonocardiales</taxon>
        <taxon>Pseudonocardiaceae</taxon>
        <taxon>Kibdelosporangium</taxon>
    </lineage>
</organism>
<accession>A0ABW3MAZ0</accession>
<gene>
    <name evidence="1" type="ORF">ACFQ1S_20705</name>
</gene>
<reference evidence="2" key="1">
    <citation type="journal article" date="2019" name="Int. J. Syst. Evol. Microbiol.">
        <title>The Global Catalogue of Microorganisms (GCM) 10K type strain sequencing project: providing services to taxonomists for standard genome sequencing and annotation.</title>
        <authorList>
            <consortium name="The Broad Institute Genomics Platform"/>
            <consortium name="The Broad Institute Genome Sequencing Center for Infectious Disease"/>
            <person name="Wu L."/>
            <person name="Ma J."/>
        </authorList>
    </citation>
    <scope>NUCLEOTIDE SEQUENCE [LARGE SCALE GENOMIC DNA]</scope>
    <source>
        <strain evidence="2">JCM 31486</strain>
    </source>
</reference>